<dbReference type="SUPFAM" id="SSF52980">
    <property type="entry name" value="Restriction endonuclease-like"/>
    <property type="match status" value="1"/>
</dbReference>
<dbReference type="NCBIfam" id="TIGR00632">
    <property type="entry name" value="vsr"/>
    <property type="match status" value="1"/>
</dbReference>
<keyword evidence="8" id="KW-1185">Reference proteome</keyword>
<gene>
    <name evidence="7" type="primary">vsr</name>
    <name evidence="7" type="ORF">GJR97_12320</name>
</gene>
<dbReference type="Gene3D" id="3.40.960.10">
    <property type="entry name" value="VSR Endonuclease"/>
    <property type="match status" value="1"/>
</dbReference>
<dbReference type="Pfam" id="PF03852">
    <property type="entry name" value="Vsr"/>
    <property type="match status" value="1"/>
</dbReference>
<sequence>MVANRSRDTSPEKAVRSLLHARGLRYRVHTRPVVALPRTADIVFTRRRIAVFIDGCFWHVCPEHGHIPHSNVEYWEPKLRGNQLRDRETDDALRDAGWSVLRFWEHESPDAVADAIERTVRLEPSNPTTT</sequence>
<dbReference type="InterPro" id="IPR011335">
    <property type="entry name" value="Restrct_endonuc-II-like"/>
</dbReference>
<dbReference type="InterPro" id="IPR004603">
    <property type="entry name" value="DNA_mismatch_endonuc_vsr"/>
</dbReference>
<comment type="caution">
    <text evidence="7">The sequence shown here is derived from an EMBL/GenBank/DDBJ whole genome shotgun (WGS) entry which is preliminary data.</text>
</comment>
<accession>A0A6L5R372</accession>
<dbReference type="AlphaFoldDB" id="A0A6L5R372"/>
<dbReference type="Proteomes" id="UP000476511">
    <property type="component" value="Unassembled WGS sequence"/>
</dbReference>
<dbReference type="CDD" id="cd00221">
    <property type="entry name" value="Vsr"/>
    <property type="match status" value="1"/>
</dbReference>
<reference evidence="7 8" key="1">
    <citation type="submission" date="2019-11" db="EMBL/GenBank/DDBJ databases">
        <title>Agromyces kandeliae sp. nov., isolated from mangrove soil.</title>
        <authorList>
            <person name="Wang R."/>
        </authorList>
    </citation>
    <scope>NUCLEOTIDE SEQUENCE [LARGE SCALE GENOMIC DNA]</scope>
    <source>
        <strain evidence="7 8">Q22</strain>
    </source>
</reference>
<evidence type="ECO:0000313" key="8">
    <source>
        <dbReference type="Proteomes" id="UP000476511"/>
    </source>
</evidence>
<dbReference type="GO" id="GO:0016787">
    <property type="term" value="F:hydrolase activity"/>
    <property type="evidence" value="ECO:0007669"/>
    <property type="project" value="UniProtKB-KW"/>
</dbReference>
<dbReference type="GO" id="GO:0006298">
    <property type="term" value="P:mismatch repair"/>
    <property type="evidence" value="ECO:0007669"/>
    <property type="project" value="InterPro"/>
</dbReference>
<keyword evidence="3" id="KW-0227">DNA damage</keyword>
<dbReference type="GO" id="GO:0004519">
    <property type="term" value="F:endonuclease activity"/>
    <property type="evidence" value="ECO:0007669"/>
    <property type="project" value="UniProtKB-KW"/>
</dbReference>
<evidence type="ECO:0000256" key="4">
    <source>
        <dbReference type="ARBA" id="ARBA00022801"/>
    </source>
</evidence>
<proteinExistence type="inferred from homology"/>
<evidence type="ECO:0000256" key="6">
    <source>
        <dbReference type="ARBA" id="ARBA00029466"/>
    </source>
</evidence>
<evidence type="ECO:0000256" key="3">
    <source>
        <dbReference type="ARBA" id="ARBA00022763"/>
    </source>
</evidence>
<organism evidence="7 8">
    <name type="scientific">Agromyces kandeliae</name>
    <dbReference type="NCBI Taxonomy" id="2666141"/>
    <lineage>
        <taxon>Bacteria</taxon>
        <taxon>Bacillati</taxon>
        <taxon>Actinomycetota</taxon>
        <taxon>Actinomycetes</taxon>
        <taxon>Micrococcales</taxon>
        <taxon>Microbacteriaceae</taxon>
        <taxon>Agromyces</taxon>
    </lineage>
</organism>
<keyword evidence="1" id="KW-0540">Nuclease</keyword>
<evidence type="ECO:0000256" key="5">
    <source>
        <dbReference type="ARBA" id="ARBA00023204"/>
    </source>
</evidence>
<dbReference type="EMBL" id="WKJD01000016">
    <property type="protein sequence ID" value="MRX44506.1"/>
    <property type="molecule type" value="Genomic_DNA"/>
</dbReference>
<comment type="similarity">
    <text evidence="6">Belongs to the Vsr family.</text>
</comment>
<keyword evidence="2 7" id="KW-0255">Endonuclease</keyword>
<keyword evidence="4" id="KW-0378">Hydrolase</keyword>
<evidence type="ECO:0000256" key="1">
    <source>
        <dbReference type="ARBA" id="ARBA00022722"/>
    </source>
</evidence>
<protein>
    <submittedName>
        <fullName evidence="7">DNA mismatch endonuclease Vsr</fullName>
    </submittedName>
</protein>
<name>A0A6L5R372_9MICO</name>
<keyword evidence="5" id="KW-0234">DNA repair</keyword>
<evidence type="ECO:0000313" key="7">
    <source>
        <dbReference type="EMBL" id="MRX44506.1"/>
    </source>
</evidence>
<evidence type="ECO:0000256" key="2">
    <source>
        <dbReference type="ARBA" id="ARBA00022759"/>
    </source>
</evidence>